<keyword evidence="3" id="KW-1185">Reference proteome</keyword>
<reference evidence="2" key="1">
    <citation type="submission" date="2021-06" db="EMBL/GenBank/DDBJ databases">
        <authorList>
            <person name="Arsene-Ploetze F."/>
        </authorList>
    </citation>
    <scope>NUCLEOTIDE SEQUENCE</scope>
    <source>
        <strain evidence="2">SBRY1</strain>
    </source>
</reference>
<name>A0A9W4E5L3_9ACTN</name>
<evidence type="ECO:0000256" key="1">
    <source>
        <dbReference type="SAM" id="MobiDB-lite"/>
    </source>
</evidence>
<protein>
    <submittedName>
        <fullName evidence="2">Uncharacterized protein</fullName>
    </submittedName>
</protein>
<accession>A0A9W4E5L3</accession>
<proteinExistence type="predicted"/>
<sequence>MHHHTFPADLVQAQRDWYATYRQLAGAAGSQTTVLRRRLVRLSVQVTAHPYWATVPHSAPAARMQLKALAWDDEAGDRSGDGAEEHGPQARTGAGPASATAG</sequence>
<dbReference type="EMBL" id="CAJVAX010000001">
    <property type="protein sequence ID" value="CAG7596991.1"/>
    <property type="molecule type" value="Genomic_DNA"/>
</dbReference>
<dbReference type="AlphaFoldDB" id="A0A9W4E5L3"/>
<organism evidence="2 3">
    <name type="scientific">Actinacidiphila bryophytorum</name>
    <dbReference type="NCBI Taxonomy" id="1436133"/>
    <lineage>
        <taxon>Bacteria</taxon>
        <taxon>Bacillati</taxon>
        <taxon>Actinomycetota</taxon>
        <taxon>Actinomycetes</taxon>
        <taxon>Kitasatosporales</taxon>
        <taxon>Streptomycetaceae</taxon>
        <taxon>Actinacidiphila</taxon>
    </lineage>
</organism>
<feature type="compositionally biased region" description="Basic and acidic residues" evidence="1">
    <location>
        <begin position="76"/>
        <end position="88"/>
    </location>
</feature>
<evidence type="ECO:0000313" key="2">
    <source>
        <dbReference type="EMBL" id="CAG7596991.1"/>
    </source>
</evidence>
<gene>
    <name evidence="2" type="ORF">SBRY_10044</name>
</gene>
<feature type="region of interest" description="Disordered" evidence="1">
    <location>
        <begin position="72"/>
        <end position="102"/>
    </location>
</feature>
<comment type="caution">
    <text evidence="2">The sequence shown here is derived from an EMBL/GenBank/DDBJ whole genome shotgun (WGS) entry which is preliminary data.</text>
</comment>
<dbReference type="Proteomes" id="UP001153328">
    <property type="component" value="Unassembled WGS sequence"/>
</dbReference>
<evidence type="ECO:0000313" key="3">
    <source>
        <dbReference type="Proteomes" id="UP001153328"/>
    </source>
</evidence>
<dbReference type="RefSeq" id="WP_307794073.1">
    <property type="nucleotide sequence ID" value="NZ_CAJVAX010000001.1"/>
</dbReference>